<evidence type="ECO:0000313" key="13">
    <source>
        <dbReference type="EMBL" id="KXG50708.1"/>
    </source>
</evidence>
<dbReference type="GO" id="GO:0016020">
    <property type="term" value="C:membrane"/>
    <property type="evidence" value="ECO:0007669"/>
    <property type="project" value="UniProtKB-SubCell"/>
</dbReference>
<proteinExistence type="inferred from homology"/>
<comment type="cofactor">
    <cofactor evidence="1">
        <name>[4Fe-4S] cluster</name>
        <dbReference type="ChEBI" id="CHEBI:49883"/>
    </cofactor>
</comment>
<dbReference type="Pfam" id="PF09810">
    <property type="entry name" value="Exo5"/>
    <property type="match status" value="1"/>
</dbReference>
<feature type="compositionally biased region" description="Low complexity" evidence="12">
    <location>
        <begin position="8"/>
        <end position="31"/>
    </location>
</feature>
<dbReference type="GO" id="GO:0036297">
    <property type="term" value="P:interstrand cross-link repair"/>
    <property type="evidence" value="ECO:0007669"/>
    <property type="project" value="TreeGrafter"/>
</dbReference>
<comment type="subcellular location">
    <subcellularLocation>
        <location evidence="2">Membrane</location>
        <topology evidence="2">Multi-pass membrane protein</topology>
    </subcellularLocation>
</comment>
<reference evidence="13 14" key="1">
    <citation type="journal article" date="2016" name="BMC Genomics">
        <title>Genome sequencing and secondary metabolism of the postharvest pathogen Penicillium griseofulvum.</title>
        <authorList>
            <person name="Banani H."/>
            <person name="Marcet-Houben M."/>
            <person name="Ballester A.R."/>
            <person name="Abbruscato P."/>
            <person name="Gonzalez-Candelas L."/>
            <person name="Gabaldon T."/>
            <person name="Spadaro D."/>
        </authorList>
    </citation>
    <scope>NUCLEOTIDE SEQUENCE [LARGE SCALE GENOMIC DNA]</scope>
    <source>
        <strain evidence="13 14">PG3</strain>
    </source>
</reference>
<dbReference type="GO" id="GO:0051539">
    <property type="term" value="F:4 iron, 4 sulfur cluster binding"/>
    <property type="evidence" value="ECO:0007669"/>
    <property type="project" value="UniProtKB-KW"/>
</dbReference>
<evidence type="ECO:0000256" key="4">
    <source>
        <dbReference type="ARBA" id="ARBA00009797"/>
    </source>
</evidence>
<dbReference type="InterPro" id="IPR007248">
    <property type="entry name" value="Mpv17_PMP22"/>
</dbReference>
<evidence type="ECO:0000313" key="14">
    <source>
        <dbReference type="Proteomes" id="UP000070168"/>
    </source>
</evidence>
<keyword evidence="6" id="KW-0411">Iron-sulfur</keyword>
<protein>
    <submittedName>
        <fullName evidence="13">Mpv17/PMP22</fullName>
    </submittedName>
</protein>
<feature type="region of interest" description="Disordered" evidence="12">
    <location>
        <begin position="1"/>
        <end position="77"/>
    </location>
</feature>
<evidence type="ECO:0000256" key="12">
    <source>
        <dbReference type="SAM" id="MobiDB-lite"/>
    </source>
</evidence>
<evidence type="ECO:0000256" key="5">
    <source>
        <dbReference type="ARBA" id="ARBA00011245"/>
    </source>
</evidence>
<keyword evidence="14" id="KW-1185">Reference proteome</keyword>
<evidence type="ECO:0000256" key="2">
    <source>
        <dbReference type="ARBA" id="ARBA00004141"/>
    </source>
</evidence>
<keyword evidence="6" id="KW-0408">Iron</keyword>
<dbReference type="GO" id="GO:0005739">
    <property type="term" value="C:mitochondrion"/>
    <property type="evidence" value="ECO:0007669"/>
    <property type="project" value="TreeGrafter"/>
</dbReference>
<name>A0A135LP20_PENPA</name>
<keyword evidence="9" id="KW-0378">Hydrolase</keyword>
<evidence type="ECO:0000256" key="1">
    <source>
        <dbReference type="ARBA" id="ARBA00001966"/>
    </source>
</evidence>
<keyword evidence="8" id="KW-0540">Nuclease</keyword>
<dbReference type="OrthoDB" id="354769at2759"/>
<comment type="similarity">
    <text evidence="4">Belongs to the EXO5 family.</text>
</comment>
<keyword evidence="7" id="KW-0812">Transmembrane</keyword>
<dbReference type="PANTHER" id="PTHR14464">
    <property type="entry name" value="EXONUCLEASE V"/>
    <property type="match status" value="1"/>
</dbReference>
<dbReference type="GO" id="GO:0005634">
    <property type="term" value="C:nucleus"/>
    <property type="evidence" value="ECO:0007669"/>
    <property type="project" value="TreeGrafter"/>
</dbReference>
<evidence type="ECO:0000256" key="3">
    <source>
        <dbReference type="ARBA" id="ARBA00006824"/>
    </source>
</evidence>
<dbReference type="OMA" id="DIMDAWK"/>
<dbReference type="GeneID" id="63707488"/>
<sequence length="993" mass="110051">MSLLQNGLLSRASTSTSTLRSITPRSQPQLLRRPHPQRRYNSNPSTGKASERNTSPAQSHSHLHHSTTTPPKFPDTIPAATAAAGAATTPVRRGFREVIKAGPVGKFGRWYARAQERKPYTTQFWSSIVIYLCGDLSAQMLFPSEVPAPAIPDSEDGDVVARGDGGTVSTGYDPLRTLRHLCVGAGSSIPSYKWFLWLGNHFNYPSKFLSILTKVVVQQSFFTPVFNTYFFSVHSLLAGATLDETWERLKKALPVSIQNSVKLWPAVTAFMFMYVPPQFRNIFSGGIAVGWQTYLSWLNQKAAKEVAAAEALAAAEGMNGTLHAVSGGNMISAGTVAGMSCPEINDDSDYGSDFTPDEEDLLNNLLNKAVAEYATADADATSFSTTWISTPTPGQIAAPKSPKLADLESLQPAALEALVADIEDEPSVRLPKVLGREKPRSVWRQSQSRPGQAVRWGANASARGRSSPLSRNSNRNSPFGMLSVLTSPLVDPPFFYGLVPLHSTRIELTTSSPKRLVENSSSTEGRERERERNAVREAEWIQQDPVAAALDTRTPVERYRQAPNKAFSVTDLVSPAWCELQYWLTLTKHGRKKPTAAMKKGSSMHKTLEDEIYTTVPVEVTTKEDAWGLRIWNVIQGLRMLRDYGITRELEVWGVVDGEFVNGVIDELSYECPNSELEATAAGYYADVVASRAALPEYQMSLSDYLLSSSQGGMKLSDLGQNEVEETGHIEPELPPEVYNLRRIYLTDVKTKGNRSLPTVKSTGFRPTLLQLQLYYHMLNRMITSDDVTIDLLATRYDFDAQKPFTSAFVSEVGGLNDQFFDALSSQESEQNEGPSNASEDSTSLLLTHNNLSHLWSLMIQQFRLTFLPEQSSNTQSIAPSIPSVSQPELLESYPTLLSPVLTARYLSSVANEDLGRQLIGSRSFLFDPTSLTSYLSDQMTWWRGERDPRGVDIMDAWKCRMCDFRDECSWREEREMAYARRGGGRRGSVADI</sequence>
<dbReference type="RefSeq" id="XP_040649244.1">
    <property type="nucleotide sequence ID" value="XM_040792188.1"/>
</dbReference>
<keyword evidence="6" id="KW-0479">Metal-binding</keyword>
<organism evidence="13 14">
    <name type="scientific">Penicillium patulum</name>
    <name type="common">Penicillium griseofulvum</name>
    <dbReference type="NCBI Taxonomy" id="5078"/>
    <lineage>
        <taxon>Eukaryota</taxon>
        <taxon>Fungi</taxon>
        <taxon>Dikarya</taxon>
        <taxon>Ascomycota</taxon>
        <taxon>Pezizomycotina</taxon>
        <taxon>Eurotiomycetes</taxon>
        <taxon>Eurotiomycetidae</taxon>
        <taxon>Eurotiales</taxon>
        <taxon>Aspergillaceae</taxon>
        <taxon>Penicillium</taxon>
    </lineage>
</organism>
<dbReference type="EMBL" id="LHQR01000045">
    <property type="protein sequence ID" value="KXG50708.1"/>
    <property type="molecule type" value="Genomic_DNA"/>
</dbReference>
<evidence type="ECO:0000256" key="9">
    <source>
        <dbReference type="ARBA" id="ARBA00022839"/>
    </source>
</evidence>
<feature type="region of interest" description="Disordered" evidence="12">
    <location>
        <begin position="512"/>
        <end position="535"/>
    </location>
</feature>
<evidence type="ECO:0000256" key="7">
    <source>
        <dbReference type="ARBA" id="ARBA00022692"/>
    </source>
</evidence>
<feature type="compositionally biased region" description="Polar residues" evidence="12">
    <location>
        <begin position="40"/>
        <end position="58"/>
    </location>
</feature>
<accession>A0A135LP20</accession>
<evidence type="ECO:0000256" key="6">
    <source>
        <dbReference type="ARBA" id="ARBA00022485"/>
    </source>
</evidence>
<feature type="compositionally biased region" description="Low complexity" evidence="12">
    <location>
        <begin position="465"/>
        <end position="476"/>
    </location>
</feature>
<dbReference type="Proteomes" id="UP000070168">
    <property type="component" value="Unassembled WGS sequence"/>
</dbReference>
<dbReference type="AlphaFoldDB" id="A0A135LP20"/>
<evidence type="ECO:0000256" key="10">
    <source>
        <dbReference type="ARBA" id="ARBA00022989"/>
    </source>
</evidence>
<keyword evidence="6" id="KW-0004">4Fe-4S</keyword>
<comment type="similarity">
    <text evidence="3">Belongs to the peroxisomal membrane protein PXMP2/4 family.</text>
</comment>
<comment type="caution">
    <text evidence="13">The sequence shown here is derived from an EMBL/GenBank/DDBJ whole genome shotgun (WGS) entry which is preliminary data.</text>
</comment>
<feature type="compositionally biased region" description="Basic and acidic residues" evidence="12">
    <location>
        <begin position="524"/>
        <end position="535"/>
    </location>
</feature>
<dbReference type="PANTHER" id="PTHR14464:SF4">
    <property type="entry name" value="EXONUCLEASE V"/>
    <property type="match status" value="1"/>
</dbReference>
<feature type="region of interest" description="Disordered" evidence="12">
    <location>
        <begin position="431"/>
        <end position="476"/>
    </location>
</feature>
<keyword evidence="10" id="KW-1133">Transmembrane helix</keyword>
<dbReference type="Pfam" id="PF04117">
    <property type="entry name" value="Mpv17_PMP22"/>
    <property type="match status" value="1"/>
</dbReference>
<keyword evidence="11" id="KW-0472">Membrane</keyword>
<comment type="subunit">
    <text evidence="5">Monomer.</text>
</comment>
<dbReference type="InterPro" id="IPR019190">
    <property type="entry name" value="EXOV"/>
</dbReference>
<gene>
    <name evidence="13" type="ORF">PGRI_044750</name>
</gene>
<keyword evidence="9" id="KW-0269">Exonuclease</keyword>
<dbReference type="GO" id="GO:0045145">
    <property type="term" value="F:single-stranded DNA 5'-3' DNA exonuclease activity"/>
    <property type="evidence" value="ECO:0007669"/>
    <property type="project" value="InterPro"/>
</dbReference>
<evidence type="ECO:0000256" key="8">
    <source>
        <dbReference type="ARBA" id="ARBA00022722"/>
    </source>
</evidence>
<evidence type="ECO:0000256" key="11">
    <source>
        <dbReference type="ARBA" id="ARBA00023136"/>
    </source>
</evidence>